<sequence length="150" mass="16840">KDIYDVDMSATPRAPSNKRPISVLNKVDAAMCGPGGVKVIRSEVLDRIEGGPADAGGKWLGVVIADRDEMTWIFSVFPGRDVAKGWGAGRQIATKEARVARDDRGSRYIFRYIFAKEEVAQGMRRLRRSFIWFGPRKHIRITRSAFQSLD</sequence>
<protein>
    <submittedName>
        <fullName evidence="1">Uncharacterized protein</fullName>
    </submittedName>
</protein>
<organism evidence="1 2">
    <name type="scientific">Goodea atripinnis</name>
    <dbReference type="NCBI Taxonomy" id="208336"/>
    <lineage>
        <taxon>Eukaryota</taxon>
        <taxon>Metazoa</taxon>
        <taxon>Chordata</taxon>
        <taxon>Craniata</taxon>
        <taxon>Vertebrata</taxon>
        <taxon>Euteleostomi</taxon>
        <taxon>Actinopterygii</taxon>
        <taxon>Neopterygii</taxon>
        <taxon>Teleostei</taxon>
        <taxon>Neoteleostei</taxon>
        <taxon>Acanthomorphata</taxon>
        <taxon>Ovalentaria</taxon>
        <taxon>Atherinomorphae</taxon>
        <taxon>Cyprinodontiformes</taxon>
        <taxon>Goodeidae</taxon>
        <taxon>Goodea</taxon>
    </lineage>
</organism>
<name>A0ABV0N0B7_9TELE</name>
<comment type="caution">
    <text evidence="1">The sequence shown here is derived from an EMBL/GenBank/DDBJ whole genome shotgun (WGS) entry which is preliminary data.</text>
</comment>
<reference evidence="1 2" key="1">
    <citation type="submission" date="2021-06" db="EMBL/GenBank/DDBJ databases">
        <authorList>
            <person name="Palmer J.M."/>
        </authorList>
    </citation>
    <scope>NUCLEOTIDE SEQUENCE [LARGE SCALE GENOMIC DNA]</scope>
    <source>
        <strain evidence="1 2">GA_2019</strain>
        <tissue evidence="1">Muscle</tissue>
    </source>
</reference>
<evidence type="ECO:0000313" key="2">
    <source>
        <dbReference type="Proteomes" id="UP001476798"/>
    </source>
</evidence>
<feature type="non-terminal residue" evidence="1">
    <location>
        <position position="1"/>
    </location>
</feature>
<dbReference type="Proteomes" id="UP001476798">
    <property type="component" value="Unassembled WGS sequence"/>
</dbReference>
<keyword evidence="2" id="KW-1185">Reference proteome</keyword>
<evidence type="ECO:0000313" key="1">
    <source>
        <dbReference type="EMBL" id="MEQ2163737.1"/>
    </source>
</evidence>
<proteinExistence type="predicted"/>
<accession>A0ABV0N0B7</accession>
<dbReference type="EMBL" id="JAHRIO010016972">
    <property type="protein sequence ID" value="MEQ2163737.1"/>
    <property type="molecule type" value="Genomic_DNA"/>
</dbReference>
<gene>
    <name evidence="1" type="ORF">GOODEAATRI_033457</name>
</gene>